<dbReference type="GO" id="GO:0006264">
    <property type="term" value="P:mitochondrial DNA replication"/>
    <property type="evidence" value="ECO:0000318"/>
    <property type="project" value="GO_Central"/>
</dbReference>
<evidence type="ECO:0000256" key="3">
    <source>
        <dbReference type="ARBA" id="ARBA00022932"/>
    </source>
</evidence>
<dbReference type="GO" id="GO:0005634">
    <property type="term" value="C:nucleus"/>
    <property type="evidence" value="ECO:0000318"/>
    <property type="project" value="GO_Central"/>
</dbReference>
<evidence type="ECO:0000256" key="4">
    <source>
        <dbReference type="ARBA" id="ARBA00026139"/>
    </source>
</evidence>
<accession>H2XVZ6</accession>
<dbReference type="PANTHER" id="PTHR31399:SF0">
    <property type="entry name" value="DNA-DIRECTED PRIMASE_POLYMERASE PROTEIN"/>
    <property type="match status" value="1"/>
</dbReference>
<organism evidence="8 9">
    <name type="scientific">Ciona intestinalis</name>
    <name type="common">Transparent sea squirt</name>
    <name type="synonym">Ascidia intestinalis</name>
    <dbReference type="NCBI Taxonomy" id="7719"/>
    <lineage>
        <taxon>Eukaryota</taxon>
        <taxon>Metazoa</taxon>
        <taxon>Chordata</taxon>
        <taxon>Tunicata</taxon>
        <taxon>Ascidiacea</taxon>
        <taxon>Phlebobranchia</taxon>
        <taxon>Cionidae</taxon>
        <taxon>Ciona</taxon>
    </lineage>
</organism>
<dbReference type="GeneTree" id="ENSGT00390000003901"/>
<dbReference type="GO" id="GO:0005759">
    <property type="term" value="C:mitochondrial matrix"/>
    <property type="evidence" value="ECO:0000318"/>
    <property type="project" value="GO_Central"/>
</dbReference>
<dbReference type="GO" id="GO:0042276">
    <property type="term" value="P:error-prone translesion synthesis"/>
    <property type="evidence" value="ECO:0007669"/>
    <property type="project" value="InterPro"/>
</dbReference>
<reference evidence="8" key="3">
    <citation type="submission" date="2025-09" db="UniProtKB">
        <authorList>
            <consortium name="Ensembl"/>
        </authorList>
    </citation>
    <scope>IDENTIFICATION</scope>
</reference>
<dbReference type="HOGENOM" id="CLU_027838_0_0_1"/>
<dbReference type="GO" id="GO:0003682">
    <property type="term" value="F:chromatin binding"/>
    <property type="evidence" value="ECO:0000318"/>
    <property type="project" value="GO_Central"/>
</dbReference>
<comment type="catalytic activity">
    <reaction evidence="5">
        <text>ssDNA + n NTP = ssDNA/pppN(pN)n-1 hybrid + (n-1) diphosphate.</text>
        <dbReference type="EC" id="2.7.7.102"/>
    </reaction>
</comment>
<proteinExistence type="inferred from homology"/>
<dbReference type="Ensembl" id="ENSCINT00000034532.1">
    <property type="protein sequence ID" value="ENSCINP00000033830.1"/>
    <property type="gene ID" value="ENSCING00000023015.1"/>
</dbReference>
<dbReference type="Proteomes" id="UP000008144">
    <property type="component" value="Unassembled WGS sequence"/>
</dbReference>
<evidence type="ECO:0000313" key="8">
    <source>
        <dbReference type="Ensembl" id="ENSCINP00000033830.1"/>
    </source>
</evidence>
<keyword evidence="3" id="KW-0808">Transferase</keyword>
<dbReference type="OMA" id="HYEVIQD"/>
<protein>
    <recommendedName>
        <fullName evidence="4">DNA-directed primase/polymerase protein</fullName>
        <ecNumber evidence="6">2.7.7.102</ecNumber>
        <ecNumber evidence="2">2.7.7.7</ecNumber>
    </recommendedName>
</protein>
<dbReference type="InParanoid" id="H2XVZ6"/>
<dbReference type="GO" id="GO:0003899">
    <property type="term" value="F:DNA-directed RNA polymerase activity"/>
    <property type="evidence" value="ECO:0000318"/>
    <property type="project" value="GO_Central"/>
</dbReference>
<dbReference type="GO" id="GO:0019985">
    <property type="term" value="P:translesion synthesis"/>
    <property type="evidence" value="ECO:0000318"/>
    <property type="project" value="GO_Central"/>
</dbReference>
<name>H2XVZ6_CIOIN</name>
<dbReference type="GO" id="GO:0009411">
    <property type="term" value="P:response to UV"/>
    <property type="evidence" value="ECO:0000318"/>
    <property type="project" value="GO_Central"/>
</dbReference>
<dbReference type="GO" id="GO:0031297">
    <property type="term" value="P:replication fork processing"/>
    <property type="evidence" value="ECO:0000318"/>
    <property type="project" value="GO_Central"/>
</dbReference>
<dbReference type="Pfam" id="PF03121">
    <property type="entry name" value="Herpes_UL52"/>
    <property type="match status" value="1"/>
</dbReference>
<evidence type="ECO:0000256" key="5">
    <source>
        <dbReference type="ARBA" id="ARBA00044677"/>
    </source>
</evidence>
<comment type="catalytic activity">
    <reaction evidence="7">
        <text>DNA(n) + a 2'-deoxyribonucleoside 5'-triphosphate = DNA(n+1) + diphosphate</text>
        <dbReference type="Rhea" id="RHEA:22508"/>
        <dbReference type="Rhea" id="RHEA-COMP:17339"/>
        <dbReference type="Rhea" id="RHEA-COMP:17340"/>
        <dbReference type="ChEBI" id="CHEBI:33019"/>
        <dbReference type="ChEBI" id="CHEBI:61560"/>
        <dbReference type="ChEBI" id="CHEBI:173112"/>
        <dbReference type="EC" id="2.7.7.7"/>
    </reaction>
    <physiologicalReaction direction="left-to-right" evidence="7">
        <dbReference type="Rhea" id="RHEA:22509"/>
    </physiologicalReaction>
</comment>
<dbReference type="STRING" id="7719.ENSCINP00000033830"/>
<sequence length="436" mass="51102">VKTKRKYCFTKIETQCKKFQSTPMVSMYKPRLCEFELPAPTWKLFTKQNGAIEYAKCANERLFVFGNEFGDGGIRNFVAATIEEFWFYYSQKSFGERHFYEVIQENAHCHLYFDIEFNKTMNPEKNGGNMISIWIAYVCSCLLRSFCLKLTRKCFVELESSSDVKYSQHVVVHMPQGCVFKDNIHAGRFVKKICRDLKEYLSLEPKTAPSDILWIEELEFRDKLQDLVVKTTNGNGIFIDEGVYTRNRNFRLFMSRKRNKNFELKISDKFFKPIQQKLGENENSFKLKQIFFVSIVTNVCEDKVVRFLEVPTEKDEKQANNLSRNDAIVAPVTTYGLESSEFGIPTKEISEFITNYIKRFNEKARIRKLTYFPTTRVINYDITGTRFCHNIGREHRNNNIMYVVDVTGRSCHQKCYDSDCRAIGYKSPSFSLPQEI</sequence>
<evidence type="ECO:0000256" key="7">
    <source>
        <dbReference type="ARBA" id="ARBA00047303"/>
    </source>
</evidence>
<dbReference type="EC" id="2.7.7.7" evidence="2"/>
<dbReference type="InterPro" id="IPR044917">
    <property type="entry name" value="PRIMPOL"/>
</dbReference>
<dbReference type="PANTHER" id="PTHR31399">
    <property type="entry name" value="DNA-DIRECTED PRIMASE / POLYMERASE PROTEIN"/>
    <property type="match status" value="1"/>
</dbReference>
<dbReference type="FunCoup" id="H2XVZ6">
    <property type="interactions" value="20"/>
</dbReference>
<evidence type="ECO:0000256" key="1">
    <source>
        <dbReference type="ARBA" id="ARBA00009762"/>
    </source>
</evidence>
<evidence type="ECO:0000256" key="6">
    <source>
        <dbReference type="ARBA" id="ARBA00044768"/>
    </source>
</evidence>
<evidence type="ECO:0000256" key="2">
    <source>
        <dbReference type="ARBA" id="ARBA00012417"/>
    </source>
</evidence>
<dbReference type="AlphaFoldDB" id="H2XVZ6"/>
<dbReference type="GO" id="GO:0003887">
    <property type="term" value="F:DNA-directed DNA polymerase activity"/>
    <property type="evidence" value="ECO:0000318"/>
    <property type="project" value="GO_Central"/>
</dbReference>
<keyword evidence="3" id="KW-0239">DNA-directed DNA polymerase</keyword>
<keyword evidence="3" id="KW-0548">Nucleotidyltransferase</keyword>
<reference evidence="8" key="2">
    <citation type="submission" date="2025-08" db="UniProtKB">
        <authorList>
            <consortium name="Ensembl"/>
        </authorList>
    </citation>
    <scope>IDENTIFICATION</scope>
</reference>
<reference evidence="9" key="1">
    <citation type="journal article" date="2002" name="Science">
        <title>The draft genome of Ciona intestinalis: insights into chordate and vertebrate origins.</title>
        <authorList>
            <person name="Dehal P."/>
            <person name="Satou Y."/>
            <person name="Campbell R.K."/>
            <person name="Chapman J."/>
            <person name="Degnan B."/>
            <person name="De Tomaso A."/>
            <person name="Davidson B."/>
            <person name="Di Gregorio A."/>
            <person name="Gelpke M."/>
            <person name="Goodstein D.M."/>
            <person name="Harafuji N."/>
            <person name="Hastings K.E."/>
            <person name="Ho I."/>
            <person name="Hotta K."/>
            <person name="Huang W."/>
            <person name="Kawashima T."/>
            <person name="Lemaire P."/>
            <person name="Martinez D."/>
            <person name="Meinertzhagen I.A."/>
            <person name="Necula S."/>
            <person name="Nonaka M."/>
            <person name="Putnam N."/>
            <person name="Rash S."/>
            <person name="Saiga H."/>
            <person name="Satake M."/>
            <person name="Terry A."/>
            <person name="Yamada L."/>
            <person name="Wang H.G."/>
            <person name="Awazu S."/>
            <person name="Azumi K."/>
            <person name="Boore J."/>
            <person name="Branno M."/>
            <person name="Chin-Bow S."/>
            <person name="DeSantis R."/>
            <person name="Doyle S."/>
            <person name="Francino P."/>
            <person name="Keys D.N."/>
            <person name="Haga S."/>
            <person name="Hayashi H."/>
            <person name="Hino K."/>
            <person name="Imai K.S."/>
            <person name="Inaba K."/>
            <person name="Kano S."/>
            <person name="Kobayashi K."/>
            <person name="Kobayashi M."/>
            <person name="Lee B.I."/>
            <person name="Makabe K.W."/>
            <person name="Manohar C."/>
            <person name="Matassi G."/>
            <person name="Medina M."/>
            <person name="Mochizuki Y."/>
            <person name="Mount S."/>
            <person name="Morishita T."/>
            <person name="Miura S."/>
            <person name="Nakayama A."/>
            <person name="Nishizaka S."/>
            <person name="Nomoto H."/>
            <person name="Ohta F."/>
            <person name="Oishi K."/>
            <person name="Rigoutsos I."/>
            <person name="Sano M."/>
            <person name="Sasaki A."/>
            <person name="Sasakura Y."/>
            <person name="Shoguchi E."/>
            <person name="Shin-i T."/>
            <person name="Spagnuolo A."/>
            <person name="Stainier D."/>
            <person name="Suzuki M.M."/>
            <person name="Tassy O."/>
            <person name="Takatori N."/>
            <person name="Tokuoka M."/>
            <person name="Yagi K."/>
            <person name="Yoshizaki F."/>
            <person name="Wada S."/>
            <person name="Zhang C."/>
            <person name="Hyatt P.D."/>
            <person name="Larimer F."/>
            <person name="Detter C."/>
            <person name="Doggett N."/>
            <person name="Glavina T."/>
            <person name="Hawkins T."/>
            <person name="Richardson P."/>
            <person name="Lucas S."/>
            <person name="Kohara Y."/>
            <person name="Levine M."/>
            <person name="Satoh N."/>
            <person name="Rokhsar D.S."/>
        </authorList>
    </citation>
    <scope>NUCLEOTIDE SEQUENCE [LARGE SCALE GENOMIC DNA]</scope>
</reference>
<keyword evidence="9" id="KW-1185">Reference proteome</keyword>
<comment type="similarity">
    <text evidence="1">Belongs to the eukaryotic-type primase small subunit family.</text>
</comment>
<evidence type="ECO:0000313" key="9">
    <source>
        <dbReference type="Proteomes" id="UP000008144"/>
    </source>
</evidence>
<dbReference type="EC" id="2.7.7.102" evidence="6"/>